<keyword evidence="7" id="KW-0963">Cytoplasm</keyword>
<gene>
    <name evidence="7" type="primary">thrB</name>
    <name evidence="11" type="ORF">SAMN05444377_104185</name>
</gene>
<evidence type="ECO:0000256" key="8">
    <source>
        <dbReference type="NCBIfam" id="TIGR00191"/>
    </source>
</evidence>
<dbReference type="GO" id="GO:0004413">
    <property type="term" value="F:homoserine kinase activity"/>
    <property type="evidence" value="ECO:0007669"/>
    <property type="project" value="UniProtKB-UniRule"/>
</dbReference>
<dbReference type="InterPro" id="IPR013750">
    <property type="entry name" value="GHMP_kinase_C_dom"/>
</dbReference>
<dbReference type="RefSeq" id="WP_073362392.1">
    <property type="nucleotide sequence ID" value="NZ_FQVQ01000004.1"/>
</dbReference>
<accession>A0A1M4ZH90</accession>
<dbReference type="NCBIfam" id="TIGR00191">
    <property type="entry name" value="thrB"/>
    <property type="match status" value="1"/>
</dbReference>
<reference evidence="11 12" key="1">
    <citation type="submission" date="2016-11" db="EMBL/GenBank/DDBJ databases">
        <authorList>
            <person name="Jaros S."/>
            <person name="Januszkiewicz K."/>
            <person name="Wedrychowicz H."/>
        </authorList>
    </citation>
    <scope>NUCLEOTIDE SEQUENCE [LARGE SCALE GENOMIC DNA]</scope>
    <source>
        <strain evidence="11 12">DSM 25660</strain>
    </source>
</reference>
<comment type="caution">
    <text evidence="7">Lacks conserved residue(s) required for the propagation of feature annotation.</text>
</comment>
<keyword evidence="6 7" id="KW-0067">ATP-binding</keyword>
<keyword evidence="5 7" id="KW-0418">Kinase</keyword>
<dbReference type="EC" id="2.7.1.39" evidence="7 8"/>
<dbReference type="SUPFAM" id="SSF55060">
    <property type="entry name" value="GHMP Kinase, C-terminal domain"/>
    <property type="match status" value="1"/>
</dbReference>
<dbReference type="NCBIfam" id="NF002288">
    <property type="entry name" value="PRK01212.1-4"/>
    <property type="match status" value="1"/>
</dbReference>
<dbReference type="OrthoDB" id="9769912at2"/>
<comment type="similarity">
    <text evidence="7">Belongs to the GHMP kinase family. Homoserine kinase subfamily.</text>
</comment>
<dbReference type="InterPro" id="IPR014721">
    <property type="entry name" value="Ribsml_uS5_D2-typ_fold_subgr"/>
</dbReference>
<evidence type="ECO:0000256" key="4">
    <source>
        <dbReference type="ARBA" id="ARBA00022741"/>
    </source>
</evidence>
<dbReference type="AlphaFoldDB" id="A0A1M4ZH90"/>
<keyword evidence="1 7" id="KW-0028">Amino-acid biosynthesis</keyword>
<comment type="function">
    <text evidence="7">Catalyzes the ATP-dependent phosphorylation of L-homoserine to L-homoserine phosphate.</text>
</comment>
<evidence type="ECO:0000256" key="7">
    <source>
        <dbReference type="HAMAP-Rule" id="MF_00384"/>
    </source>
</evidence>
<evidence type="ECO:0000313" key="12">
    <source>
        <dbReference type="Proteomes" id="UP000184147"/>
    </source>
</evidence>
<dbReference type="InterPro" id="IPR020568">
    <property type="entry name" value="Ribosomal_Su5_D2-typ_SF"/>
</dbReference>
<evidence type="ECO:0000256" key="5">
    <source>
        <dbReference type="ARBA" id="ARBA00022777"/>
    </source>
</evidence>
<dbReference type="UniPathway" id="UPA00050">
    <property type="reaction ID" value="UER00064"/>
</dbReference>
<dbReference type="InterPro" id="IPR006204">
    <property type="entry name" value="GHMP_kinase_N_dom"/>
</dbReference>
<keyword evidence="3 7" id="KW-0791">Threonine biosynthesis</keyword>
<feature type="domain" description="GHMP kinase C-terminal" evidence="10">
    <location>
        <begin position="209"/>
        <end position="285"/>
    </location>
</feature>
<dbReference type="PIRSF" id="PIRSF000676">
    <property type="entry name" value="Homoser_kin"/>
    <property type="match status" value="1"/>
</dbReference>
<dbReference type="Gene3D" id="3.30.230.10">
    <property type="match status" value="1"/>
</dbReference>
<keyword evidence="4 7" id="KW-0547">Nucleotide-binding</keyword>
<comment type="subcellular location">
    <subcellularLocation>
        <location evidence="7">Cytoplasm</location>
    </subcellularLocation>
</comment>
<name>A0A1M4ZH90_9FLAO</name>
<dbReference type="SUPFAM" id="SSF54211">
    <property type="entry name" value="Ribosomal protein S5 domain 2-like"/>
    <property type="match status" value="1"/>
</dbReference>
<comment type="pathway">
    <text evidence="7">Amino-acid biosynthesis; L-threonine biosynthesis; L-threonine from L-aspartate: step 4/5.</text>
</comment>
<proteinExistence type="inferred from homology"/>
<keyword evidence="12" id="KW-1185">Reference proteome</keyword>
<organism evidence="11 12">
    <name type="scientific">Flavobacterium fontis</name>
    <dbReference type="NCBI Taxonomy" id="1124188"/>
    <lineage>
        <taxon>Bacteria</taxon>
        <taxon>Pseudomonadati</taxon>
        <taxon>Bacteroidota</taxon>
        <taxon>Flavobacteriia</taxon>
        <taxon>Flavobacteriales</taxon>
        <taxon>Flavobacteriaceae</taxon>
        <taxon>Flavobacterium</taxon>
    </lineage>
</organism>
<dbReference type="InterPro" id="IPR000870">
    <property type="entry name" value="Homoserine_kinase"/>
</dbReference>
<sequence length="311" mass="32390">MTELKLFAPASIANLNCGFDVIGVCLQAIGDEMIFRKVAEKGLRITKITGATLPFEIDKNVAGVAAQAVLDEVGEPDFGIEIEIHKKIRAGSGIGSSSASASGAAFGINALLGYPLSKKELLNAAMKGEAIASGCEHADNVAPCMLGNFTLIRGYGPLDVVEIQAPNELFAVVLHPQIELKTADARAVLEPNISLKSAITQWGNVGGLVAGLCTQDYALIGRSLQDVVIEPLRKGLIPFFDELKSAALHSGALGAGISGAGPSVFALCKGISQAEKTAFAMSQAYLETGIAFDIHISAIDTEGVRILESIA</sequence>
<dbReference type="Gene3D" id="3.30.70.890">
    <property type="entry name" value="GHMP kinase, C-terminal domain"/>
    <property type="match status" value="1"/>
</dbReference>
<evidence type="ECO:0000256" key="6">
    <source>
        <dbReference type="ARBA" id="ARBA00022840"/>
    </source>
</evidence>
<dbReference type="STRING" id="1124188.SAMN05444377_104185"/>
<dbReference type="PRINTS" id="PR00958">
    <property type="entry name" value="HOMSERKINASE"/>
</dbReference>
<dbReference type="HAMAP" id="MF_00384">
    <property type="entry name" value="Homoser_kinase"/>
    <property type="match status" value="1"/>
</dbReference>
<protein>
    <recommendedName>
        <fullName evidence="7 8">Homoserine kinase</fullName>
        <shortName evidence="7">HK</shortName>
        <shortName evidence="7">HSK</shortName>
        <ecNumber evidence="7 8">2.7.1.39</ecNumber>
    </recommendedName>
</protein>
<evidence type="ECO:0000259" key="10">
    <source>
        <dbReference type="Pfam" id="PF08544"/>
    </source>
</evidence>
<evidence type="ECO:0000313" key="11">
    <source>
        <dbReference type="EMBL" id="SHF17410.1"/>
    </source>
</evidence>
<evidence type="ECO:0000256" key="3">
    <source>
        <dbReference type="ARBA" id="ARBA00022697"/>
    </source>
</evidence>
<evidence type="ECO:0000259" key="9">
    <source>
        <dbReference type="Pfam" id="PF00288"/>
    </source>
</evidence>
<comment type="catalytic activity">
    <reaction evidence="7">
        <text>L-homoserine + ATP = O-phospho-L-homoserine + ADP + H(+)</text>
        <dbReference type="Rhea" id="RHEA:13985"/>
        <dbReference type="ChEBI" id="CHEBI:15378"/>
        <dbReference type="ChEBI" id="CHEBI:30616"/>
        <dbReference type="ChEBI" id="CHEBI:57476"/>
        <dbReference type="ChEBI" id="CHEBI:57590"/>
        <dbReference type="ChEBI" id="CHEBI:456216"/>
        <dbReference type="EC" id="2.7.1.39"/>
    </reaction>
</comment>
<evidence type="ECO:0000256" key="1">
    <source>
        <dbReference type="ARBA" id="ARBA00022605"/>
    </source>
</evidence>
<evidence type="ECO:0000256" key="2">
    <source>
        <dbReference type="ARBA" id="ARBA00022679"/>
    </source>
</evidence>
<dbReference type="Pfam" id="PF08544">
    <property type="entry name" value="GHMP_kinases_C"/>
    <property type="match status" value="1"/>
</dbReference>
<feature type="domain" description="GHMP kinase N-terminal" evidence="9">
    <location>
        <begin position="63"/>
        <end position="147"/>
    </location>
</feature>
<dbReference type="Pfam" id="PF00288">
    <property type="entry name" value="GHMP_kinases_N"/>
    <property type="match status" value="1"/>
</dbReference>
<keyword evidence="2 7" id="KW-0808">Transferase</keyword>
<dbReference type="GO" id="GO:0005737">
    <property type="term" value="C:cytoplasm"/>
    <property type="evidence" value="ECO:0007669"/>
    <property type="project" value="UniProtKB-SubCell"/>
</dbReference>
<dbReference type="GO" id="GO:0009088">
    <property type="term" value="P:threonine biosynthetic process"/>
    <property type="evidence" value="ECO:0007669"/>
    <property type="project" value="UniProtKB-UniRule"/>
</dbReference>
<dbReference type="PANTHER" id="PTHR20861">
    <property type="entry name" value="HOMOSERINE/4-DIPHOSPHOCYTIDYL-2-C-METHYL-D-ERYTHRITOL KINASE"/>
    <property type="match status" value="1"/>
</dbReference>
<dbReference type="Proteomes" id="UP000184147">
    <property type="component" value="Unassembled WGS sequence"/>
</dbReference>
<dbReference type="InterPro" id="IPR036554">
    <property type="entry name" value="GHMP_kinase_C_sf"/>
</dbReference>
<dbReference type="PANTHER" id="PTHR20861:SF1">
    <property type="entry name" value="HOMOSERINE KINASE"/>
    <property type="match status" value="1"/>
</dbReference>
<dbReference type="GO" id="GO:0005524">
    <property type="term" value="F:ATP binding"/>
    <property type="evidence" value="ECO:0007669"/>
    <property type="project" value="UniProtKB-UniRule"/>
</dbReference>
<dbReference type="EMBL" id="FQVQ01000004">
    <property type="protein sequence ID" value="SHF17410.1"/>
    <property type="molecule type" value="Genomic_DNA"/>
</dbReference>